<dbReference type="PANTHER" id="PTHR44688">
    <property type="entry name" value="DNA-BINDING TRANSCRIPTIONAL ACTIVATOR DEVR_DOSR"/>
    <property type="match status" value="1"/>
</dbReference>
<evidence type="ECO:0000256" key="1">
    <source>
        <dbReference type="ARBA" id="ARBA00023015"/>
    </source>
</evidence>
<evidence type="ECO:0000313" key="5">
    <source>
        <dbReference type="EMBL" id="KAA3438129.1"/>
    </source>
</evidence>
<evidence type="ECO:0000256" key="3">
    <source>
        <dbReference type="ARBA" id="ARBA00023163"/>
    </source>
</evidence>
<keyword evidence="6" id="KW-1185">Reference proteome</keyword>
<dbReference type="InterPro" id="IPR016032">
    <property type="entry name" value="Sig_transdc_resp-reg_C-effctor"/>
</dbReference>
<organism evidence="5 6">
    <name type="scientific">Rufibacter hautae</name>
    <dbReference type="NCBI Taxonomy" id="2595005"/>
    <lineage>
        <taxon>Bacteria</taxon>
        <taxon>Pseudomonadati</taxon>
        <taxon>Bacteroidota</taxon>
        <taxon>Cytophagia</taxon>
        <taxon>Cytophagales</taxon>
        <taxon>Hymenobacteraceae</taxon>
        <taxon>Rufibacter</taxon>
    </lineage>
</organism>
<dbReference type="EMBL" id="VKKY01000002">
    <property type="protein sequence ID" value="KAA3438129.1"/>
    <property type="molecule type" value="Genomic_DNA"/>
</dbReference>
<protein>
    <submittedName>
        <fullName evidence="5">Response regulator transcription factor</fullName>
    </submittedName>
</protein>
<accession>A0A5B6TCD4</accession>
<dbReference type="OrthoDB" id="1727128at2"/>
<keyword evidence="2" id="KW-0238">DNA-binding</keyword>
<dbReference type="GO" id="GO:0006355">
    <property type="term" value="P:regulation of DNA-templated transcription"/>
    <property type="evidence" value="ECO:0007669"/>
    <property type="project" value="InterPro"/>
</dbReference>
<reference evidence="5 6" key="1">
    <citation type="submission" date="2019-07" db="EMBL/GenBank/DDBJ databases">
        <title>Rufibacter sp. nov., isolated from lake sediment.</title>
        <authorList>
            <person name="Qu J.-H."/>
        </authorList>
    </citation>
    <scope>NUCLEOTIDE SEQUENCE [LARGE SCALE GENOMIC DNA]</scope>
    <source>
        <strain evidence="5 6">NBS58-1</strain>
    </source>
</reference>
<dbReference type="PROSITE" id="PS50043">
    <property type="entry name" value="HTH_LUXR_2"/>
    <property type="match status" value="1"/>
</dbReference>
<gene>
    <name evidence="5" type="ORF">FOA19_12755</name>
</gene>
<dbReference type="InterPro" id="IPR000792">
    <property type="entry name" value="Tscrpt_reg_LuxR_C"/>
</dbReference>
<evidence type="ECO:0000313" key="6">
    <source>
        <dbReference type="Proteomes" id="UP000324133"/>
    </source>
</evidence>
<proteinExistence type="predicted"/>
<dbReference type="PROSITE" id="PS00622">
    <property type="entry name" value="HTH_LUXR_1"/>
    <property type="match status" value="1"/>
</dbReference>
<dbReference type="AlphaFoldDB" id="A0A5B6TCD4"/>
<evidence type="ECO:0000256" key="2">
    <source>
        <dbReference type="ARBA" id="ARBA00023125"/>
    </source>
</evidence>
<dbReference type="SMART" id="SM00421">
    <property type="entry name" value="HTH_LUXR"/>
    <property type="match status" value="1"/>
</dbReference>
<dbReference type="PANTHER" id="PTHR44688:SF16">
    <property type="entry name" value="DNA-BINDING TRANSCRIPTIONAL ACTIVATOR DEVR_DOSR"/>
    <property type="match status" value="1"/>
</dbReference>
<keyword evidence="3" id="KW-0804">Transcription</keyword>
<dbReference type="SUPFAM" id="SSF46894">
    <property type="entry name" value="C-terminal effector domain of the bipartite response regulators"/>
    <property type="match status" value="1"/>
</dbReference>
<evidence type="ECO:0000259" key="4">
    <source>
        <dbReference type="PROSITE" id="PS50043"/>
    </source>
</evidence>
<sequence>MGFLKGHSLAAFQEYAFTFNYRVITKDKKVISVLQRSTFFQDSSPNSVLASIGFLMDISNLKEDTKIIFTIEKIDKSYESHSLPPIYKSTFYPDKTYDVLSRREAEVLQCIHEGLSSKQIADKLFVSLNTVNNHRKNMLLKTKTSNTAELLNYSIKHGVI</sequence>
<comment type="caution">
    <text evidence="5">The sequence shown here is derived from an EMBL/GenBank/DDBJ whole genome shotgun (WGS) entry which is preliminary data.</text>
</comment>
<dbReference type="GO" id="GO:0003677">
    <property type="term" value="F:DNA binding"/>
    <property type="evidence" value="ECO:0007669"/>
    <property type="project" value="UniProtKB-KW"/>
</dbReference>
<dbReference type="InterPro" id="IPR036388">
    <property type="entry name" value="WH-like_DNA-bd_sf"/>
</dbReference>
<dbReference type="PRINTS" id="PR00038">
    <property type="entry name" value="HTHLUXR"/>
</dbReference>
<keyword evidence="1" id="KW-0805">Transcription regulation</keyword>
<dbReference type="Gene3D" id="1.10.10.10">
    <property type="entry name" value="Winged helix-like DNA-binding domain superfamily/Winged helix DNA-binding domain"/>
    <property type="match status" value="1"/>
</dbReference>
<dbReference type="Proteomes" id="UP000324133">
    <property type="component" value="Unassembled WGS sequence"/>
</dbReference>
<name>A0A5B6TCD4_9BACT</name>
<dbReference type="CDD" id="cd06170">
    <property type="entry name" value="LuxR_C_like"/>
    <property type="match status" value="1"/>
</dbReference>
<feature type="domain" description="HTH luxR-type" evidence="4">
    <location>
        <begin position="93"/>
        <end position="158"/>
    </location>
</feature>
<dbReference type="Pfam" id="PF00196">
    <property type="entry name" value="GerE"/>
    <property type="match status" value="1"/>
</dbReference>